<sequence length="472" mass="50152">MFSIMSSSIRQTGKIILIMVVIISMLWDTSYAEDNTSDSADGASTVVCPTEVVKLPLNNKKSIASMYSFMNDRTYQVNKPKIVSVTRSGLLVPLTKGTAQLTVTKIADTAAMGSGEAAADAVPSSCTLQLQVVDAAPYKGTFKPKTEIRKVKVGSKSFSVQTISIPKGLPVDIGLAKNTVGNVEELKSMASRRNADFAINGTYFEAYGGIPEPYGTLIANGELIHVTQNGTTVGFTADGSAKMDTLRLKIEGGTDGSYDYKNNWYAVFVNRTPTAGGNSSIVFTPERGDRIGFAFGKAIVVNNGVVEKITENENVKIPRDGFVIVLTGSVKKSLEKKFEVGKKVHYRLKYFNADGKELDWSDVVTAVGAGPRVLKDGKVFIQAELEGFKQAKILSTPAARSGIGIKADGSVVLVTVGGATIKELGEILRSLGAQQGMNLDGGASSGMYANGKLLTTPGRLLSNSLLFGVGLK</sequence>
<organism evidence="2 3">
    <name type="scientific">Cohnella abietis</name>
    <dbReference type="NCBI Taxonomy" id="2507935"/>
    <lineage>
        <taxon>Bacteria</taxon>
        <taxon>Bacillati</taxon>
        <taxon>Bacillota</taxon>
        <taxon>Bacilli</taxon>
        <taxon>Bacillales</taxon>
        <taxon>Paenibacillaceae</taxon>
        <taxon>Cohnella</taxon>
    </lineage>
</organism>
<proteinExistence type="predicted"/>
<gene>
    <name evidence="2" type="ORF">KCTCHS21_16090</name>
</gene>
<dbReference type="PANTHER" id="PTHR40446">
    <property type="entry name" value="N-ACETYLGLUCOSAMINE-1-PHOSPHODIESTER ALPHA-N-ACETYLGLUCOSAMINIDASE"/>
    <property type="match status" value="1"/>
</dbReference>
<dbReference type="EMBL" id="AP019400">
    <property type="protein sequence ID" value="BBI32210.1"/>
    <property type="molecule type" value="Genomic_DNA"/>
</dbReference>
<dbReference type="AlphaFoldDB" id="A0A3T1D268"/>
<dbReference type="InterPro" id="IPR018711">
    <property type="entry name" value="NAGPA"/>
</dbReference>
<dbReference type="OrthoDB" id="9809781at2"/>
<evidence type="ECO:0000259" key="1">
    <source>
        <dbReference type="Pfam" id="PF09992"/>
    </source>
</evidence>
<feature type="domain" description="Phosphodiester glycosidase" evidence="1">
    <location>
        <begin position="298"/>
        <end position="466"/>
    </location>
</feature>
<keyword evidence="3" id="KW-1185">Reference proteome</keyword>
<dbReference type="Pfam" id="PF09992">
    <property type="entry name" value="NAGPA"/>
    <property type="match status" value="1"/>
</dbReference>
<evidence type="ECO:0000313" key="3">
    <source>
        <dbReference type="Proteomes" id="UP000289856"/>
    </source>
</evidence>
<dbReference type="PANTHER" id="PTHR40446:SF2">
    <property type="entry name" value="N-ACETYLGLUCOSAMINE-1-PHOSPHODIESTER ALPHA-N-ACETYLGLUCOSAMINIDASE"/>
    <property type="match status" value="1"/>
</dbReference>
<dbReference type="KEGG" id="cohn:KCTCHS21_16090"/>
<name>A0A3T1D268_9BACL</name>
<protein>
    <recommendedName>
        <fullName evidence="1">Phosphodiester glycosidase domain-containing protein</fullName>
    </recommendedName>
</protein>
<evidence type="ECO:0000313" key="2">
    <source>
        <dbReference type="EMBL" id="BBI32210.1"/>
    </source>
</evidence>
<dbReference type="Proteomes" id="UP000289856">
    <property type="component" value="Chromosome"/>
</dbReference>
<accession>A0A3T1D268</accession>
<reference evidence="2 3" key="1">
    <citation type="submission" date="2019-01" db="EMBL/GenBank/DDBJ databases">
        <title>Complete genome sequence of Cohnella hallensis HS21 isolated from Korean fir (Abies koreana) rhizospheric soil.</title>
        <authorList>
            <person name="Jiang L."/>
            <person name="Kang S.W."/>
            <person name="Kim S."/>
            <person name="Jung J."/>
            <person name="Kim C.Y."/>
            <person name="Kim D.H."/>
            <person name="Kim S.W."/>
            <person name="Lee J."/>
        </authorList>
    </citation>
    <scope>NUCLEOTIDE SEQUENCE [LARGE SCALE GENOMIC DNA]</scope>
    <source>
        <strain evidence="2 3">HS21</strain>
    </source>
</reference>
<dbReference type="RefSeq" id="WP_130606594.1">
    <property type="nucleotide sequence ID" value="NZ_AP019400.1"/>
</dbReference>